<dbReference type="EMBL" id="JADKPN010000009">
    <property type="protein sequence ID" value="MBF4764460.1"/>
    <property type="molecule type" value="Genomic_DNA"/>
</dbReference>
<sequence>MSRTHAGFVALGTDVYLAVRDNKELGHAIALARTVLQDVDAVASRFRADSDLTAVNAAPGRWVTVDPLLVGAVDAAVAAAEASGGMVSPLLGRPLVALGYDRDFALLAERRTWPEPVTAPPPLDAWREIRTDAAGRVRIPAGTALDLGSIGKAWAADLVAAAYEQELRSGAIVSVGGDLRIAHPDDRTWAVALSEGPGGRVTCVVHLDRGGLATSSTRVRRWGRPGARLHHVLDPRTGLPAPETWHSVSATGDTCAAANTATTAAVVLGADAPAWLDAHAVTARLVSADGAVRRTGGWPLEGRAA</sequence>
<comment type="caution">
    <text evidence="11">The sequence shown here is derived from an EMBL/GenBank/DDBJ whole genome shotgun (WGS) entry which is preliminary data.</text>
</comment>
<organism evidence="11 12">
    <name type="scientific">Nocardioides islandensis</name>
    <dbReference type="NCBI Taxonomy" id="433663"/>
    <lineage>
        <taxon>Bacteria</taxon>
        <taxon>Bacillati</taxon>
        <taxon>Actinomycetota</taxon>
        <taxon>Actinomycetes</taxon>
        <taxon>Propionibacteriales</taxon>
        <taxon>Nocardioidaceae</taxon>
        <taxon>Nocardioides</taxon>
    </lineage>
</organism>
<proteinExistence type="predicted"/>
<reference evidence="11" key="1">
    <citation type="submission" date="2020-11" db="EMBL/GenBank/DDBJ databases">
        <title>Nocardioides sp. nov., isolated from Soil of Cynanchum wilfordii Hemsley rhizosphere.</title>
        <authorList>
            <person name="Lee J.-S."/>
            <person name="Suh M.K."/>
            <person name="Kim J.-S."/>
        </authorList>
    </citation>
    <scope>NUCLEOTIDE SEQUENCE</scope>
    <source>
        <strain evidence="11">KCTC 19275</strain>
    </source>
</reference>
<keyword evidence="8" id="KW-0460">Magnesium</keyword>
<evidence type="ECO:0000256" key="1">
    <source>
        <dbReference type="ARBA" id="ARBA00001946"/>
    </source>
</evidence>
<evidence type="ECO:0000256" key="9">
    <source>
        <dbReference type="ARBA" id="ARBA00031306"/>
    </source>
</evidence>
<accession>A0A930YLB6</accession>
<keyword evidence="7" id="KW-0274">FAD</keyword>
<dbReference type="Pfam" id="PF02424">
    <property type="entry name" value="ApbE"/>
    <property type="match status" value="1"/>
</dbReference>
<name>A0A930YLB6_9ACTN</name>
<dbReference type="PANTHER" id="PTHR30040:SF2">
    <property type="entry name" value="FAD:PROTEIN FMN TRANSFERASE"/>
    <property type="match status" value="1"/>
</dbReference>
<dbReference type="Gene3D" id="3.10.520.10">
    <property type="entry name" value="ApbE-like domains"/>
    <property type="match status" value="1"/>
</dbReference>
<dbReference type="GO" id="GO:0046872">
    <property type="term" value="F:metal ion binding"/>
    <property type="evidence" value="ECO:0007669"/>
    <property type="project" value="UniProtKB-KW"/>
</dbReference>
<dbReference type="InterPro" id="IPR003374">
    <property type="entry name" value="ApbE-like_sf"/>
</dbReference>
<evidence type="ECO:0000313" key="12">
    <source>
        <dbReference type="Proteomes" id="UP000640489"/>
    </source>
</evidence>
<keyword evidence="4" id="KW-0285">Flavoprotein</keyword>
<gene>
    <name evidence="11" type="ORF">ISU07_15105</name>
</gene>
<dbReference type="PANTHER" id="PTHR30040">
    <property type="entry name" value="THIAMINE BIOSYNTHESIS LIPOPROTEIN APBE"/>
    <property type="match status" value="1"/>
</dbReference>
<keyword evidence="5 11" id="KW-0808">Transferase</keyword>
<dbReference type="Proteomes" id="UP000640489">
    <property type="component" value="Unassembled WGS sequence"/>
</dbReference>
<comment type="cofactor">
    <cofactor evidence="1">
        <name>Mg(2+)</name>
        <dbReference type="ChEBI" id="CHEBI:18420"/>
    </cofactor>
</comment>
<evidence type="ECO:0000256" key="2">
    <source>
        <dbReference type="ARBA" id="ARBA00011955"/>
    </source>
</evidence>
<evidence type="ECO:0000256" key="8">
    <source>
        <dbReference type="ARBA" id="ARBA00022842"/>
    </source>
</evidence>
<dbReference type="EC" id="2.7.1.180" evidence="2"/>
<dbReference type="GO" id="GO:0016740">
    <property type="term" value="F:transferase activity"/>
    <property type="evidence" value="ECO:0007669"/>
    <property type="project" value="UniProtKB-KW"/>
</dbReference>
<keyword evidence="12" id="KW-1185">Reference proteome</keyword>
<evidence type="ECO:0000256" key="3">
    <source>
        <dbReference type="ARBA" id="ARBA00016337"/>
    </source>
</evidence>
<protein>
    <recommendedName>
        <fullName evidence="3">FAD:protein FMN transferase</fullName>
        <ecNumber evidence="2">2.7.1.180</ecNumber>
    </recommendedName>
    <alternativeName>
        <fullName evidence="9">Flavin transferase</fullName>
    </alternativeName>
</protein>
<dbReference type="AlphaFoldDB" id="A0A930YLB6"/>
<dbReference type="RefSeq" id="WP_194707648.1">
    <property type="nucleotide sequence ID" value="NZ_JADKPN010000009.1"/>
</dbReference>
<dbReference type="SUPFAM" id="SSF143631">
    <property type="entry name" value="ApbE-like"/>
    <property type="match status" value="1"/>
</dbReference>
<evidence type="ECO:0000313" key="11">
    <source>
        <dbReference type="EMBL" id="MBF4764460.1"/>
    </source>
</evidence>
<keyword evidence="6" id="KW-0479">Metal-binding</keyword>
<evidence type="ECO:0000256" key="5">
    <source>
        <dbReference type="ARBA" id="ARBA00022679"/>
    </source>
</evidence>
<dbReference type="InterPro" id="IPR024932">
    <property type="entry name" value="ApbE"/>
</dbReference>
<evidence type="ECO:0000256" key="10">
    <source>
        <dbReference type="ARBA" id="ARBA00048540"/>
    </source>
</evidence>
<evidence type="ECO:0000256" key="6">
    <source>
        <dbReference type="ARBA" id="ARBA00022723"/>
    </source>
</evidence>
<comment type="catalytic activity">
    <reaction evidence="10">
        <text>L-threonyl-[protein] + FAD = FMN-L-threonyl-[protein] + AMP + H(+)</text>
        <dbReference type="Rhea" id="RHEA:36847"/>
        <dbReference type="Rhea" id="RHEA-COMP:11060"/>
        <dbReference type="Rhea" id="RHEA-COMP:11061"/>
        <dbReference type="ChEBI" id="CHEBI:15378"/>
        <dbReference type="ChEBI" id="CHEBI:30013"/>
        <dbReference type="ChEBI" id="CHEBI:57692"/>
        <dbReference type="ChEBI" id="CHEBI:74257"/>
        <dbReference type="ChEBI" id="CHEBI:456215"/>
        <dbReference type="EC" id="2.7.1.180"/>
    </reaction>
</comment>
<evidence type="ECO:0000256" key="7">
    <source>
        <dbReference type="ARBA" id="ARBA00022827"/>
    </source>
</evidence>
<evidence type="ECO:0000256" key="4">
    <source>
        <dbReference type="ARBA" id="ARBA00022630"/>
    </source>
</evidence>